<comment type="caution">
    <text evidence="8">The sequence shown here is derived from an EMBL/GenBank/DDBJ whole genome shotgun (WGS) entry which is preliminary data.</text>
</comment>
<dbReference type="InterPro" id="IPR045124">
    <property type="entry name" value="Su(sable)-like"/>
</dbReference>
<dbReference type="InterPro" id="IPR036875">
    <property type="entry name" value="Znf_CCHC_sf"/>
</dbReference>
<dbReference type="Gene3D" id="4.10.60.10">
    <property type="entry name" value="Zinc finger, CCHC-type"/>
    <property type="match status" value="1"/>
</dbReference>
<evidence type="ECO:0000256" key="3">
    <source>
        <dbReference type="ARBA" id="ARBA00022771"/>
    </source>
</evidence>
<dbReference type="PANTHER" id="PTHR13119:SF12">
    <property type="entry name" value="PROTEIN SUPPRESSOR OF SABLE"/>
    <property type="match status" value="1"/>
</dbReference>
<feature type="zinc finger region" description="C3H1-type" evidence="5">
    <location>
        <begin position="288"/>
        <end position="315"/>
    </location>
</feature>
<dbReference type="EMBL" id="JADGKB010000039">
    <property type="protein sequence ID" value="KAJ3257352.1"/>
    <property type="molecule type" value="Genomic_DNA"/>
</dbReference>
<dbReference type="InterPro" id="IPR000571">
    <property type="entry name" value="Znf_CCCH"/>
</dbReference>
<sequence>MDHKPWLERNVEYKPWKDIIPTVTVHIPSLDAGSIEEKEPININTVLLEDNKKTIEPNGNVKKMEPVIEEKIKGTTAELVEEGFVEEDLEQGQVFPLDESIEKQTIVFPLNQSVEKNSHAITSNPGLAKNKESITPNQVKKKKVAIKCNRCQALGHKMKECKAEKDINGNPIKRQKCERCGRYGHLKETCVTDTHFNGSKLTDTIYCTRCLRSGHLVNTCIAKMDKNGTILKKMKPNQEQPPVVNNPGILAAVFNHTSQEIMQEQKPLEEDAIIVETKKIPEHKIKPKKKTGICNKWKEGKCVLGDSCNFLHIGPGSDPRKKQLCTFHRNGSCMKGSSCEYSHNKKDFPCAFHFLKQTKGGCQKPDCEYSHDPLTKEQEEYFKNDQEQFERKRGLSE</sequence>
<organism evidence="8 9">
    <name type="scientific">Boothiomyces macroporosus</name>
    <dbReference type="NCBI Taxonomy" id="261099"/>
    <lineage>
        <taxon>Eukaryota</taxon>
        <taxon>Fungi</taxon>
        <taxon>Fungi incertae sedis</taxon>
        <taxon>Chytridiomycota</taxon>
        <taxon>Chytridiomycota incertae sedis</taxon>
        <taxon>Chytridiomycetes</taxon>
        <taxon>Rhizophydiales</taxon>
        <taxon>Terramycetaceae</taxon>
        <taxon>Boothiomyces</taxon>
    </lineage>
</organism>
<feature type="domain" description="CCHC-type" evidence="7">
    <location>
        <begin position="176"/>
        <end position="190"/>
    </location>
</feature>
<dbReference type="PROSITE" id="PS50158">
    <property type="entry name" value="ZF_CCHC"/>
    <property type="match status" value="1"/>
</dbReference>
<dbReference type="InterPro" id="IPR001878">
    <property type="entry name" value="Znf_CCHC"/>
</dbReference>
<evidence type="ECO:0000259" key="6">
    <source>
        <dbReference type="PROSITE" id="PS50103"/>
    </source>
</evidence>
<reference evidence="8" key="1">
    <citation type="submission" date="2020-05" db="EMBL/GenBank/DDBJ databases">
        <title>Phylogenomic resolution of chytrid fungi.</title>
        <authorList>
            <person name="Stajich J.E."/>
            <person name="Amses K."/>
            <person name="Simmons R."/>
            <person name="Seto K."/>
            <person name="Myers J."/>
            <person name="Bonds A."/>
            <person name="Quandt C.A."/>
            <person name="Barry K."/>
            <person name="Liu P."/>
            <person name="Grigoriev I."/>
            <person name="Longcore J.E."/>
            <person name="James T.Y."/>
        </authorList>
    </citation>
    <scope>NUCLEOTIDE SEQUENCE</scope>
    <source>
        <strain evidence="8">PLAUS21</strain>
    </source>
</reference>
<keyword evidence="9" id="KW-1185">Reference proteome</keyword>
<evidence type="ECO:0000256" key="4">
    <source>
        <dbReference type="ARBA" id="ARBA00022833"/>
    </source>
</evidence>
<dbReference type="PROSITE" id="PS50103">
    <property type="entry name" value="ZF_C3H1"/>
    <property type="match status" value="2"/>
</dbReference>
<keyword evidence="1 5" id="KW-0479">Metal-binding</keyword>
<keyword evidence="4 5" id="KW-0862">Zinc</keyword>
<dbReference type="SUPFAM" id="SSF90229">
    <property type="entry name" value="CCCH zinc finger"/>
    <property type="match status" value="2"/>
</dbReference>
<dbReference type="GO" id="GO:0045892">
    <property type="term" value="P:negative regulation of DNA-templated transcription"/>
    <property type="evidence" value="ECO:0007669"/>
    <property type="project" value="InterPro"/>
</dbReference>
<proteinExistence type="predicted"/>
<dbReference type="AlphaFoldDB" id="A0AAD5UGV0"/>
<dbReference type="GO" id="GO:0003723">
    <property type="term" value="F:RNA binding"/>
    <property type="evidence" value="ECO:0007669"/>
    <property type="project" value="InterPro"/>
</dbReference>
<dbReference type="GO" id="GO:0005634">
    <property type="term" value="C:nucleus"/>
    <property type="evidence" value="ECO:0007669"/>
    <property type="project" value="TreeGrafter"/>
</dbReference>
<evidence type="ECO:0000313" key="8">
    <source>
        <dbReference type="EMBL" id="KAJ3257352.1"/>
    </source>
</evidence>
<evidence type="ECO:0000313" key="9">
    <source>
        <dbReference type="Proteomes" id="UP001210925"/>
    </source>
</evidence>
<feature type="domain" description="C3H1-type" evidence="6">
    <location>
        <begin position="288"/>
        <end position="315"/>
    </location>
</feature>
<dbReference type="Proteomes" id="UP001210925">
    <property type="component" value="Unassembled WGS sequence"/>
</dbReference>
<feature type="zinc finger region" description="C3H1-type" evidence="5">
    <location>
        <begin position="319"/>
        <end position="346"/>
    </location>
</feature>
<keyword evidence="3 5" id="KW-0863">Zinc-finger</keyword>
<dbReference type="Gene3D" id="4.10.1000.10">
    <property type="entry name" value="Zinc finger, CCCH-type"/>
    <property type="match status" value="2"/>
</dbReference>
<accession>A0AAD5UGV0</accession>
<protein>
    <submittedName>
        <fullName evidence="8">Uncharacterized protein</fullName>
    </submittedName>
</protein>
<evidence type="ECO:0000256" key="2">
    <source>
        <dbReference type="ARBA" id="ARBA00022737"/>
    </source>
</evidence>
<evidence type="ECO:0000259" key="7">
    <source>
        <dbReference type="PROSITE" id="PS50158"/>
    </source>
</evidence>
<dbReference type="GO" id="GO:0008270">
    <property type="term" value="F:zinc ion binding"/>
    <property type="evidence" value="ECO:0007669"/>
    <property type="project" value="UniProtKB-KW"/>
</dbReference>
<keyword evidence="2" id="KW-0677">Repeat</keyword>
<dbReference type="PANTHER" id="PTHR13119">
    <property type="entry name" value="ZINC FINGER CCCH DOMAIN-CONTAINING PROTEI"/>
    <property type="match status" value="1"/>
</dbReference>
<feature type="domain" description="C3H1-type" evidence="6">
    <location>
        <begin position="319"/>
        <end position="346"/>
    </location>
</feature>
<evidence type="ECO:0000256" key="1">
    <source>
        <dbReference type="ARBA" id="ARBA00022723"/>
    </source>
</evidence>
<dbReference type="SMART" id="SM00356">
    <property type="entry name" value="ZnF_C3H1"/>
    <property type="match status" value="2"/>
</dbReference>
<name>A0AAD5UGV0_9FUNG</name>
<evidence type="ECO:0000256" key="5">
    <source>
        <dbReference type="PROSITE-ProRule" id="PRU00723"/>
    </source>
</evidence>
<dbReference type="SUPFAM" id="SSF57756">
    <property type="entry name" value="Retrovirus zinc finger-like domains"/>
    <property type="match status" value="2"/>
</dbReference>
<dbReference type="InterPro" id="IPR036855">
    <property type="entry name" value="Znf_CCCH_sf"/>
</dbReference>
<dbReference type="SMART" id="SM00343">
    <property type="entry name" value="ZnF_C2HC"/>
    <property type="match status" value="3"/>
</dbReference>
<gene>
    <name evidence="8" type="ORF">HK103_004572</name>
</gene>